<dbReference type="AlphaFoldDB" id="A0A2J6WFX5"/>
<organism evidence="2 3">
    <name type="scientific">Caldisericum exile</name>
    <dbReference type="NCBI Taxonomy" id="693075"/>
    <lineage>
        <taxon>Bacteria</taxon>
        <taxon>Pseudomonadati</taxon>
        <taxon>Caldisericota/Cryosericota group</taxon>
        <taxon>Caldisericota</taxon>
        <taxon>Caldisericia</taxon>
        <taxon>Caldisericales</taxon>
        <taxon>Caldisericaceae</taxon>
        <taxon>Caldisericum</taxon>
    </lineage>
</organism>
<dbReference type="Proteomes" id="UP000237040">
    <property type="component" value="Unassembled WGS sequence"/>
</dbReference>
<dbReference type="RefSeq" id="WP_416085104.1">
    <property type="nucleotide sequence ID" value="NZ_JBNARP010000006.1"/>
</dbReference>
<protein>
    <submittedName>
        <fullName evidence="2">Uncharacterized protein</fullName>
    </submittedName>
</protein>
<proteinExistence type="predicted"/>
<keyword evidence="1" id="KW-0812">Transmembrane</keyword>
<feature type="transmembrane region" description="Helical" evidence="1">
    <location>
        <begin position="6"/>
        <end position="26"/>
    </location>
</feature>
<reference evidence="2 3" key="1">
    <citation type="submission" date="2018-01" db="EMBL/GenBank/DDBJ databases">
        <title>Metagenomic assembled genomes from two thermal pools in the Uzon Caldera, Kamchatka, Russia.</title>
        <authorList>
            <person name="Wilkins L."/>
            <person name="Ettinger C."/>
        </authorList>
    </citation>
    <scope>NUCLEOTIDE SEQUENCE [LARGE SCALE GENOMIC DNA]</scope>
    <source>
        <strain evidence="2">ZAV-07</strain>
    </source>
</reference>
<evidence type="ECO:0000256" key="1">
    <source>
        <dbReference type="SAM" id="Phobius"/>
    </source>
</evidence>
<dbReference type="EMBL" id="PNIL01000005">
    <property type="protein sequence ID" value="PMP68844.1"/>
    <property type="molecule type" value="Genomic_DNA"/>
</dbReference>
<name>A0A2J6WFX5_9BACT</name>
<comment type="caution">
    <text evidence="2">The sequence shown here is derived from an EMBL/GenBank/DDBJ whole genome shotgun (WGS) entry which is preliminary data.</text>
</comment>
<keyword evidence="1" id="KW-1133">Transmembrane helix</keyword>
<evidence type="ECO:0000313" key="3">
    <source>
        <dbReference type="Proteomes" id="UP000237040"/>
    </source>
</evidence>
<gene>
    <name evidence="2" type="ORF">C0189_00350</name>
</gene>
<accession>A0A2J6WFX5</accession>
<evidence type="ECO:0000313" key="2">
    <source>
        <dbReference type="EMBL" id="PMP68844.1"/>
    </source>
</evidence>
<keyword evidence="1" id="KW-0472">Membrane</keyword>
<sequence length="153" mass="17487">MYKKFLVSIVLVIFVLAILLGLYKILNPKNKEILAQGNYIEATFLAEAIRPETAEMIKVGDTLYDSQGKKCFKVTDVKVVPSEAKYVYYDQNLLYVENTSKLKDVYITAKSLDKKYAWAYPYGKDLIMAGAHLALYGENWKLWVTVLTVKDVK</sequence>